<evidence type="ECO:0000256" key="11">
    <source>
        <dbReference type="ARBA" id="ARBA00022989"/>
    </source>
</evidence>
<evidence type="ECO:0000256" key="7">
    <source>
        <dbReference type="ARBA" id="ARBA00022617"/>
    </source>
</evidence>
<reference evidence="18" key="1">
    <citation type="journal article" date="2022" name="G3 (Bethesda)">
        <title>High quality genome of the basidiomycete yeast Dioszegia hungarica PDD-24b-2 isolated from cloud water.</title>
        <authorList>
            <person name="Jarrige D."/>
            <person name="Haridas S."/>
            <person name="Bleykasten-Grosshans C."/>
            <person name="Joly M."/>
            <person name="Nadalig T."/>
            <person name="Sancelme M."/>
            <person name="Vuilleumier S."/>
            <person name="Grigoriev I.V."/>
            <person name="Amato P."/>
            <person name="Bringel F."/>
        </authorList>
    </citation>
    <scope>NUCLEOTIDE SEQUENCE</scope>
    <source>
        <strain evidence="18">PDD-24b-2</strain>
    </source>
</reference>
<feature type="transmembrane region" description="Helical" evidence="16">
    <location>
        <begin position="332"/>
        <end position="352"/>
    </location>
</feature>
<keyword evidence="15 16" id="KW-0472">Membrane</keyword>
<comment type="similarity">
    <text evidence="4">Belongs to the fatty acid desaturase type 1 family.</text>
</comment>
<dbReference type="PROSITE" id="PS50255">
    <property type="entry name" value="CYTOCHROME_B5_2"/>
    <property type="match status" value="1"/>
</dbReference>
<dbReference type="GO" id="GO:0016020">
    <property type="term" value="C:membrane"/>
    <property type="evidence" value="ECO:0007669"/>
    <property type="project" value="UniProtKB-SubCell"/>
</dbReference>
<dbReference type="GeneID" id="77728220"/>
<keyword evidence="19" id="KW-1185">Reference proteome</keyword>
<name>A0AA38H5S5_9TREE</name>
<evidence type="ECO:0000313" key="18">
    <source>
        <dbReference type="EMBL" id="KAI9634252.1"/>
    </source>
</evidence>
<evidence type="ECO:0000256" key="2">
    <source>
        <dbReference type="ARBA" id="ARBA00004760"/>
    </source>
</evidence>
<feature type="domain" description="Cytochrome b5 heme-binding" evidence="17">
    <location>
        <begin position="3"/>
        <end position="78"/>
    </location>
</feature>
<evidence type="ECO:0000256" key="10">
    <source>
        <dbReference type="ARBA" id="ARBA00022919"/>
    </source>
</evidence>
<dbReference type="SUPFAM" id="SSF55856">
    <property type="entry name" value="Cytochrome b5-like heme/steroid binding domain"/>
    <property type="match status" value="1"/>
</dbReference>
<dbReference type="PANTHER" id="PTHR19353">
    <property type="entry name" value="FATTY ACID DESATURASE 2"/>
    <property type="match status" value="1"/>
</dbReference>
<evidence type="ECO:0000256" key="16">
    <source>
        <dbReference type="SAM" id="Phobius"/>
    </source>
</evidence>
<evidence type="ECO:0000256" key="5">
    <source>
        <dbReference type="ARBA" id="ARBA00012019"/>
    </source>
</evidence>
<keyword evidence="10" id="KW-0746">Sphingolipid metabolism</keyword>
<dbReference type="PANTHER" id="PTHR19353:SF30">
    <property type="entry name" value="DELTA 8-(E)-SPHINGOLIPID DESATURASE"/>
    <property type="match status" value="1"/>
</dbReference>
<evidence type="ECO:0000256" key="12">
    <source>
        <dbReference type="ARBA" id="ARBA00023002"/>
    </source>
</evidence>
<dbReference type="InterPro" id="IPR005804">
    <property type="entry name" value="FA_desaturase_dom"/>
</dbReference>
<dbReference type="InterPro" id="IPR036400">
    <property type="entry name" value="Cyt_B5-like_heme/steroid_sf"/>
</dbReference>
<evidence type="ECO:0000256" key="15">
    <source>
        <dbReference type="ARBA" id="ARBA00023136"/>
    </source>
</evidence>
<dbReference type="Pfam" id="PF00173">
    <property type="entry name" value="Cyt-b5"/>
    <property type="match status" value="1"/>
</dbReference>
<keyword evidence="11 16" id="KW-1133">Transmembrane helix</keyword>
<dbReference type="InterPro" id="IPR012171">
    <property type="entry name" value="Fatty_acid_desaturase"/>
</dbReference>
<dbReference type="AlphaFoldDB" id="A0AA38H5S5"/>
<dbReference type="SMART" id="SM01117">
    <property type="entry name" value="Cyt-b5"/>
    <property type="match status" value="1"/>
</dbReference>
<sequence>MTRPHLTRPEIAERICGGASLFIYRERVINATSWERHHPGGALAIQHFVGRDATDEVEAYHSPAALERIAKYAIATVEVDAKTGWRPLTPPIAVGLVRHPDGVKGHWAREGNVRLAGAAASSDIITLTPSDIEPAVSDLDAAREKSRSDAYHELKSRIKDAGLFERPGPLGGYGSDLIRYSFLGAMAFGLHLRTSGWIGQMGSAIFLGLFYHQLTLTGNWWWDRVIGMLVANWIGGLSLGWWCDSQLTTVVTNHPEHDPDIQHIPFFAISKDFFGSLWSTYYKRVMALDGFAKVMVPLQHKLYYVVLSLARFNLYANSYIYLASRKPKRDSFWRFELAGVAFYWLYFGAILASQRAWGMRFAYLLVSHVVASPVHVQIVLSHFACSTEDLGPSESFASRQLRTTMDVICSPEIEFLHGGLHLQVTHHLFPRLPRHNLRAASLLVKEYCKEQDILYREHGFVDGNKHVLSVLEDVAKQLEFIKIVAGGEIKERTQ</sequence>
<dbReference type="Gene3D" id="3.10.120.10">
    <property type="entry name" value="Cytochrome b5-like heme/steroid binding domain"/>
    <property type="match status" value="1"/>
</dbReference>
<keyword evidence="8 16" id="KW-0812">Transmembrane</keyword>
<dbReference type="PIRSF" id="PIRSF015921">
    <property type="entry name" value="FA_sphinglp_des"/>
    <property type="match status" value="1"/>
</dbReference>
<evidence type="ECO:0000256" key="14">
    <source>
        <dbReference type="ARBA" id="ARBA00023098"/>
    </source>
</evidence>
<comment type="subcellular location">
    <subcellularLocation>
        <location evidence="1">Membrane</location>
        <topology evidence="1">Multi-pass membrane protein</topology>
    </subcellularLocation>
</comment>
<proteinExistence type="inferred from homology"/>
<dbReference type="EC" id="1.14.19.18" evidence="5"/>
<evidence type="ECO:0000256" key="1">
    <source>
        <dbReference type="ARBA" id="ARBA00004141"/>
    </source>
</evidence>
<feature type="transmembrane region" description="Helical" evidence="16">
    <location>
        <begin position="302"/>
        <end position="320"/>
    </location>
</feature>
<organism evidence="18 19">
    <name type="scientific">Dioszegia hungarica</name>
    <dbReference type="NCBI Taxonomy" id="4972"/>
    <lineage>
        <taxon>Eukaryota</taxon>
        <taxon>Fungi</taxon>
        <taxon>Dikarya</taxon>
        <taxon>Basidiomycota</taxon>
        <taxon>Agaricomycotina</taxon>
        <taxon>Tremellomycetes</taxon>
        <taxon>Tremellales</taxon>
        <taxon>Bulleribasidiaceae</taxon>
        <taxon>Dioszegia</taxon>
    </lineage>
</organism>
<dbReference type="RefSeq" id="XP_052944029.1">
    <property type="nucleotide sequence ID" value="XM_053089015.1"/>
</dbReference>
<protein>
    <recommendedName>
        <fullName evidence="6">Delta 8-(E)-sphingolipid desaturase</fullName>
        <ecNumber evidence="5">1.14.19.18</ecNumber>
    </recommendedName>
</protein>
<dbReference type="GO" id="GO:0046872">
    <property type="term" value="F:metal ion binding"/>
    <property type="evidence" value="ECO:0007669"/>
    <property type="project" value="UniProtKB-KW"/>
</dbReference>
<evidence type="ECO:0000256" key="4">
    <source>
        <dbReference type="ARBA" id="ARBA00009295"/>
    </source>
</evidence>
<comment type="caution">
    <text evidence="18">The sequence shown here is derived from an EMBL/GenBank/DDBJ whole genome shotgun (WGS) entry which is preliminary data.</text>
</comment>
<comment type="pathway">
    <text evidence="3">Sphingolipid metabolism.</text>
</comment>
<evidence type="ECO:0000259" key="17">
    <source>
        <dbReference type="PROSITE" id="PS50255"/>
    </source>
</evidence>
<evidence type="ECO:0000256" key="3">
    <source>
        <dbReference type="ARBA" id="ARBA00004991"/>
    </source>
</evidence>
<dbReference type="GO" id="GO:0016717">
    <property type="term" value="F:oxidoreductase activity, acting on paired donors, with oxidation of a pair of donors resulting in the reduction of molecular oxygen to two molecules of water"/>
    <property type="evidence" value="ECO:0007669"/>
    <property type="project" value="TreeGrafter"/>
</dbReference>
<evidence type="ECO:0000256" key="8">
    <source>
        <dbReference type="ARBA" id="ARBA00022692"/>
    </source>
</evidence>
<keyword evidence="14" id="KW-0443">Lipid metabolism</keyword>
<accession>A0AA38H5S5</accession>
<dbReference type="InterPro" id="IPR001199">
    <property type="entry name" value="Cyt_B5-like_heme/steroid-bd"/>
</dbReference>
<keyword evidence="13" id="KW-0408">Iron</keyword>
<keyword evidence="12" id="KW-0560">Oxidoreductase</keyword>
<dbReference type="EMBL" id="JAKWFO010000008">
    <property type="protein sequence ID" value="KAI9634252.1"/>
    <property type="molecule type" value="Genomic_DNA"/>
</dbReference>
<keyword evidence="9" id="KW-0479">Metal-binding</keyword>
<evidence type="ECO:0000256" key="6">
    <source>
        <dbReference type="ARBA" id="ARBA00016939"/>
    </source>
</evidence>
<dbReference type="CDD" id="cd03506">
    <property type="entry name" value="Delta6-FADS-like"/>
    <property type="match status" value="1"/>
</dbReference>
<dbReference type="Pfam" id="PF00487">
    <property type="entry name" value="FA_desaturase"/>
    <property type="match status" value="1"/>
</dbReference>
<dbReference type="Proteomes" id="UP001164286">
    <property type="component" value="Unassembled WGS sequence"/>
</dbReference>
<comment type="pathway">
    <text evidence="2">Lipid metabolism; sphingolipid metabolism.</text>
</comment>
<evidence type="ECO:0000256" key="9">
    <source>
        <dbReference type="ARBA" id="ARBA00022723"/>
    </source>
</evidence>
<keyword evidence="7" id="KW-0349">Heme</keyword>
<dbReference type="GO" id="GO:0006665">
    <property type="term" value="P:sphingolipid metabolic process"/>
    <property type="evidence" value="ECO:0007669"/>
    <property type="project" value="UniProtKB-KW"/>
</dbReference>
<evidence type="ECO:0000313" key="19">
    <source>
        <dbReference type="Proteomes" id="UP001164286"/>
    </source>
</evidence>
<gene>
    <name evidence="18" type="ORF">MKK02DRAFT_34783</name>
</gene>
<evidence type="ECO:0000256" key="13">
    <source>
        <dbReference type="ARBA" id="ARBA00023004"/>
    </source>
</evidence>